<evidence type="ECO:0000313" key="3">
    <source>
        <dbReference type="EMBL" id="CCD15196.1"/>
    </source>
</evidence>
<gene>
    <name evidence="3" type="ORF">TCIL3000_0_57410</name>
</gene>
<evidence type="ECO:0000256" key="1">
    <source>
        <dbReference type="SAM" id="MobiDB-lite"/>
    </source>
</evidence>
<dbReference type="EMBL" id="CAEQ01001820">
    <property type="protein sequence ID" value="CCD15196.1"/>
    <property type="molecule type" value="Genomic_DNA"/>
</dbReference>
<dbReference type="Proteomes" id="UP000000702">
    <property type="component" value="Unassembled WGS sequence"/>
</dbReference>
<reference evidence="4" key="1">
    <citation type="submission" date="2011-07" db="EMBL/GenBank/DDBJ databases">
        <title>Divergent evolution of antigenic variation in African trypanosomes.</title>
        <authorList>
            <person name="Jackson A.P."/>
            <person name="Berry A."/>
            <person name="Allison H.C."/>
            <person name="Burton P."/>
            <person name="Anderson J."/>
            <person name="Aslett M."/>
            <person name="Brown R."/>
            <person name="Corton N."/>
            <person name="Harris D."/>
            <person name="Hauser H."/>
            <person name="Gamble J."/>
            <person name="Gilderthorp R."/>
            <person name="McQuillan J."/>
            <person name="Quail M.A."/>
            <person name="Sanders M."/>
            <person name="Van Tonder A."/>
            <person name="Ginger M.L."/>
            <person name="Donelson J.E."/>
            <person name="Field M.C."/>
            <person name="Barry J.D."/>
            <person name="Berriman M."/>
            <person name="Hertz-Fowler C."/>
        </authorList>
    </citation>
    <scope>NUCLEOTIDE SEQUENCE [LARGE SCALE GENOMIC DNA]</scope>
    <source>
        <strain evidence="4">IL3000</strain>
    </source>
</reference>
<accession>F9WD45</accession>
<keyword evidence="4" id="KW-1185">Reference proteome</keyword>
<evidence type="ECO:0000256" key="2">
    <source>
        <dbReference type="SAM" id="Phobius"/>
    </source>
</evidence>
<keyword evidence="2" id="KW-0472">Membrane</keyword>
<dbReference type="AlphaFoldDB" id="F9WD45"/>
<feature type="compositionally biased region" description="Basic and acidic residues" evidence="1">
    <location>
        <begin position="1"/>
        <end position="11"/>
    </location>
</feature>
<keyword evidence="2" id="KW-0812">Transmembrane</keyword>
<sequence>MRGWGRCEKASTRHGQKRSNGPIQENCWMLLYPRSRRSGETSRTPWEHHHDPTIAATKTRVVRKKRNHLRKHPGAPHRPHWKPLPVKRRIPRKGVCSSSPFPLADGSILIQPFGLPLPAVFLKAHPPSTTTISTIILIMVVHPVVSHSTGYFFVFPVFLLKLGKMRIKTLVLVLGVIRRSMEMSVRSGYYEHAFKAS</sequence>
<organism evidence="3 4">
    <name type="scientific">Trypanosoma congolense (strain IL3000)</name>
    <dbReference type="NCBI Taxonomy" id="1068625"/>
    <lineage>
        <taxon>Eukaryota</taxon>
        <taxon>Discoba</taxon>
        <taxon>Euglenozoa</taxon>
        <taxon>Kinetoplastea</taxon>
        <taxon>Metakinetoplastina</taxon>
        <taxon>Trypanosomatida</taxon>
        <taxon>Trypanosomatidae</taxon>
        <taxon>Trypanosoma</taxon>
        <taxon>Nannomonas</taxon>
    </lineage>
</organism>
<keyword evidence="2" id="KW-1133">Transmembrane helix</keyword>
<name>F9WD45_TRYCI</name>
<proteinExistence type="predicted"/>
<feature type="transmembrane region" description="Helical" evidence="2">
    <location>
        <begin position="135"/>
        <end position="160"/>
    </location>
</feature>
<comment type="caution">
    <text evidence="3">The sequence shown here is derived from an EMBL/GenBank/DDBJ whole genome shotgun (WGS) entry which is preliminary data.</text>
</comment>
<evidence type="ECO:0000313" key="4">
    <source>
        <dbReference type="Proteomes" id="UP000000702"/>
    </source>
</evidence>
<feature type="region of interest" description="Disordered" evidence="1">
    <location>
        <begin position="1"/>
        <end position="21"/>
    </location>
</feature>
<dbReference type="VEuPathDB" id="TriTrypDB:TcIL3000_0_57410"/>
<protein>
    <submittedName>
        <fullName evidence="3">WGS project CAEQ00000000 data, annotated contig 2320</fullName>
    </submittedName>
</protein>
<reference evidence="3 4" key="2">
    <citation type="journal article" date="2012" name="Proc. Natl. Acad. Sci. U.S.A.">
        <title>Antigenic diversity is generated by distinct evolutionary mechanisms in African trypanosome species.</title>
        <authorList>
            <person name="Jackson A.P."/>
            <person name="Berry A."/>
            <person name="Aslett M."/>
            <person name="Allison H.C."/>
            <person name="Burton P."/>
            <person name="Vavrova-Anderson J."/>
            <person name="Brown R."/>
            <person name="Browne H."/>
            <person name="Corton N."/>
            <person name="Hauser H."/>
            <person name="Gamble J."/>
            <person name="Gilderthorp R."/>
            <person name="Marcello L."/>
            <person name="McQuillan J."/>
            <person name="Otto T.D."/>
            <person name="Quail M.A."/>
            <person name="Sanders M.J."/>
            <person name="van Tonder A."/>
            <person name="Ginger M.L."/>
            <person name="Field M.C."/>
            <person name="Barry J.D."/>
            <person name="Hertz-Fowler C."/>
            <person name="Berriman M."/>
        </authorList>
    </citation>
    <scope>NUCLEOTIDE SEQUENCE [LARGE SCALE GENOMIC DNA]</scope>
    <source>
        <strain evidence="3 4">IL3000</strain>
    </source>
</reference>